<evidence type="ECO:0000259" key="3">
    <source>
        <dbReference type="SMART" id="SM00642"/>
    </source>
</evidence>
<proteinExistence type="predicted"/>
<name>A0ABN8IYD2_9NEOP</name>
<dbReference type="EMBL" id="OW152816">
    <property type="protein sequence ID" value="CAH2067420.1"/>
    <property type="molecule type" value="Genomic_DNA"/>
</dbReference>
<accession>A0ABN8IYD2</accession>
<dbReference type="SMART" id="SM00642">
    <property type="entry name" value="Aamy"/>
    <property type="match status" value="2"/>
</dbReference>
<dbReference type="PANTHER" id="PTHR10357">
    <property type="entry name" value="ALPHA-AMYLASE FAMILY MEMBER"/>
    <property type="match status" value="1"/>
</dbReference>
<dbReference type="Proteomes" id="UP000837857">
    <property type="component" value="Chromosome 4"/>
</dbReference>
<dbReference type="InterPro" id="IPR045857">
    <property type="entry name" value="O16G_dom_2"/>
</dbReference>
<dbReference type="InterPro" id="IPR017853">
    <property type="entry name" value="GH"/>
</dbReference>
<feature type="non-terminal residue" evidence="4">
    <location>
        <position position="961"/>
    </location>
</feature>
<evidence type="ECO:0000256" key="1">
    <source>
        <dbReference type="ARBA" id="ARBA00001657"/>
    </source>
</evidence>
<reference evidence="4" key="1">
    <citation type="submission" date="2022-03" db="EMBL/GenBank/DDBJ databases">
        <authorList>
            <person name="Martin H S."/>
        </authorList>
    </citation>
    <scope>NUCLEOTIDE SEQUENCE</scope>
</reference>
<dbReference type="Pfam" id="PF00128">
    <property type="entry name" value="Alpha-amylase"/>
    <property type="match status" value="3"/>
</dbReference>
<evidence type="ECO:0000256" key="2">
    <source>
        <dbReference type="ARBA" id="ARBA00012741"/>
    </source>
</evidence>
<feature type="domain" description="Glycosyl hydrolase family 13 catalytic" evidence="3">
    <location>
        <begin position="2"/>
        <end position="320"/>
    </location>
</feature>
<comment type="catalytic activity">
    <reaction evidence="1">
        <text>Hydrolysis of terminal, non-reducing (1-&gt;4)-linked alpha-D-glucose residues with release of alpha-D-glucose.</text>
        <dbReference type="EC" id="3.2.1.20"/>
    </reaction>
</comment>
<dbReference type="InterPro" id="IPR006047">
    <property type="entry name" value="GH13_cat_dom"/>
</dbReference>
<protein>
    <recommendedName>
        <fullName evidence="2">alpha-glucosidase</fullName>
        <ecNumber evidence="2">3.2.1.20</ecNumber>
    </recommendedName>
</protein>
<feature type="domain" description="Glycosyl hydrolase family 13 catalytic" evidence="3">
    <location>
        <begin position="417"/>
        <end position="817"/>
    </location>
</feature>
<keyword evidence="5" id="KW-1185">Reference proteome</keyword>
<dbReference type="PANTHER" id="PTHR10357:SF179">
    <property type="entry name" value="NEUTRAL AND BASIC AMINO ACID TRANSPORT PROTEIN RBAT"/>
    <property type="match status" value="1"/>
</dbReference>
<dbReference type="Gene3D" id="2.60.40.1180">
    <property type="entry name" value="Golgi alpha-mannosidase II"/>
    <property type="match status" value="1"/>
</dbReference>
<dbReference type="EC" id="3.2.1.20" evidence="2"/>
<dbReference type="InterPro" id="IPR013780">
    <property type="entry name" value="Glyco_hydro_b"/>
</dbReference>
<dbReference type="Gene3D" id="3.20.20.80">
    <property type="entry name" value="Glycosidases"/>
    <property type="match status" value="3"/>
</dbReference>
<dbReference type="SUPFAM" id="SSF51445">
    <property type="entry name" value="(Trans)glycosidases"/>
    <property type="match status" value="2"/>
</dbReference>
<evidence type="ECO:0000313" key="5">
    <source>
        <dbReference type="Proteomes" id="UP000837857"/>
    </source>
</evidence>
<dbReference type="CDD" id="cd11328">
    <property type="entry name" value="AmyAc_maltase"/>
    <property type="match status" value="1"/>
</dbReference>
<organism evidence="4 5">
    <name type="scientific">Iphiclides podalirius</name>
    <name type="common">scarce swallowtail</name>
    <dbReference type="NCBI Taxonomy" id="110791"/>
    <lineage>
        <taxon>Eukaryota</taxon>
        <taxon>Metazoa</taxon>
        <taxon>Ecdysozoa</taxon>
        <taxon>Arthropoda</taxon>
        <taxon>Hexapoda</taxon>
        <taxon>Insecta</taxon>
        <taxon>Pterygota</taxon>
        <taxon>Neoptera</taxon>
        <taxon>Endopterygota</taxon>
        <taxon>Lepidoptera</taxon>
        <taxon>Glossata</taxon>
        <taxon>Ditrysia</taxon>
        <taxon>Papilionoidea</taxon>
        <taxon>Papilionidae</taxon>
        <taxon>Papilioninae</taxon>
        <taxon>Iphiclides</taxon>
    </lineage>
</organism>
<evidence type="ECO:0000313" key="4">
    <source>
        <dbReference type="EMBL" id="CAH2067420.1"/>
    </source>
</evidence>
<gene>
    <name evidence="4" type="ORF">IPOD504_LOCUS13864</name>
</gene>
<dbReference type="SUPFAM" id="SSF51011">
    <property type="entry name" value="Glycosyl hydrolase domain"/>
    <property type="match status" value="1"/>
</dbReference>
<dbReference type="Gene3D" id="3.90.400.10">
    <property type="entry name" value="Oligo-1,6-glucosidase, Domain 2"/>
    <property type="match status" value="2"/>
</dbReference>
<sequence>MYDFGYDISDFYAIHDEYGTMEDFDALLQKANELDIKIVLDLVPNHTSNESEWFQEALNGNEKYYNYFVWEDGVIDENGNMQPPNNWRSHFRGSAWEYREEVGKYYLHQFVVGQPDLNYRNPDVIDEMKNVIRFWLGRGVAGFRVDAVNCLFEVDKELYGGKYPDEPLSGRVDVDPESHDYLSHIYTKDQNETYYMVYEWRDVFDEFKAQDGLVRVMMTEVYASVQDVVKYFGEGEKLGAQMPFNFDLISDVNAFSSAADMKRAVDKFLTYKPVDQTANWVGEEIGMLDGYVSWEDTVDPSGCNTNDPINYVKSSRDPERTPFHWNAEKNAGFSTAEKTWLPVAEGYESLNVEVQKAAERSHLKVYQALADLRNEKVFRYGRYDSLALNNDVFVFRSAIKQEDERELEWWEKTIFYQIYPRSFSDSNGDGIGDLNGITSKLEYVKEIGVGAIWLSPIFQSPMYDFGYDISDFYAIHDEYGTMEDFDALLQKANELDLKVVLDLVPNHSSNESQWFQEALKGNEKYYNYFVWEDGVIDANGNMQPPNNWRSQFRGSAWEYRKEVGKYYLHQFVVGQPDLNYRNPDVVDEMKNIIRFWLDKGVAGFRVDAVNCLFEVDKELYGGKYPDEPLSGRVDVDLESYDYLSHIYTKDRNETYYMVYEWRDVLDEFKAQDGLVRVMMTEVYATVQDVVKYFGQGGRLGAQMPFNFNLITDVDASSSAADMKRAVDKFLTYKPVDKRANWVVGNHDNSRMATRYGSSLVDGINMITLLLPGVSVTYMGEEIGMVDGFVSWEDTVDPSGCNTNDPINYAKSSRDPQRTPFHWNAEKNAGFSTAEKTWLPVAEGYESLNVEFQKTAERSHLKVYEALADLRNEKVFRYGRYDSLALNNDIFVFRRWYKGETYLVLVNMRDIEHVVDLTYFENVYGDVTVVISSIHSPKDEGDTFDASALPVAGFESIVLKLG</sequence>